<keyword evidence="1" id="KW-0812">Transmembrane</keyword>
<keyword evidence="1" id="KW-1133">Transmembrane helix</keyword>
<gene>
    <name evidence="2" type="ORF">ACHKAR_03055</name>
</gene>
<feature type="transmembrane region" description="Helical" evidence="1">
    <location>
        <begin position="21"/>
        <end position="42"/>
    </location>
</feature>
<accession>A0ABW7N487</accession>
<organism evidence="2 3">
    <name type="scientific">Marinoscillum luteum</name>
    <dbReference type="NCBI Taxonomy" id="861051"/>
    <lineage>
        <taxon>Bacteria</taxon>
        <taxon>Pseudomonadati</taxon>
        <taxon>Bacteroidota</taxon>
        <taxon>Cytophagia</taxon>
        <taxon>Cytophagales</taxon>
        <taxon>Reichenbachiellaceae</taxon>
        <taxon>Marinoscillum</taxon>
    </lineage>
</organism>
<dbReference type="Proteomes" id="UP001610063">
    <property type="component" value="Unassembled WGS sequence"/>
</dbReference>
<keyword evidence="3" id="KW-1185">Reference proteome</keyword>
<keyword evidence="1" id="KW-0472">Membrane</keyword>
<sequence length="1162" mass="131282">MKTPEVTYGLNRSRGKVLPSTSHYLSIRYSLILLFGLIVLTAHSQSFKCSTYLVGETVLLDTLPVEASSISVNPDVAFRLEPDHRTITFLETLTQDSVEICFRSVSEVIHQPVFNRDVNRYTAGALRERGTALSPIKEEEIFSFGTVSTFGAITRGVTFGNRQNVFVNSALNLQMEGNLSEDLKVSAVITDQNIPYQPEGNTQQIRDFDNVFIKLYNDQFEVIAGDIVLQNPVKESYFLKYYKNVQGLAMKAHTSVGKEWKSTSQVSGALAKGQFTSAVIQPQEGVQGPYKLRGANGERFIIVMANSERVYLDGRLLERGFDRDYVIDYNLGEITFSSAVIITRFSRIRVDYEFANQFYTRTNLSATQQLSNEHLSVYFNYYQEKDNPSNTLAFDLNESDVLNLRAAGDNGGVASISGVDSTAYIENAVLYQKRDTVNAEGAQVSIFQQSTDPEVAVFRISFSEVGTGNGDYMLANTTSNGRIYEWVGTGAGSYAPIQVIPTPNQKRMFVSGLRAKIGAYEQVYQELAISTLDQNLYSPIDDADNSGFAWKGGVVSSGREISFLPGYPVNAELTYEFDSRYFTFIDRFRSADYDRDWGYDVFADTLKTRQDQIFSAQVGLRKDDRNGGQYGLTVRNRAQVVAGVQQELNLGHRIGPMEVKSSNFLMTNQPAGYHSEWLRSSQQIQLVDWVLRPGYHFSLDHNTTTDVDTEEVLSTLMYFDAHDFFVESGDSLKTTFRADYILRKDKLPVDGTLSPYTEAEEYRFTMNSKSLTNHQVGAQLNYRKVKEQIGDRDTDENILGRVSWLGHFAKRHITSNLTFATANIRELKREFVFLNVATGEGTHTWRDENEDGIQDINEFYEAINPDEKTFIKLFTPTDEYINAYQSTYIHTLDVKMPEGWRDESGILPVLSRVSFNTNLKYDFKTTSQDLMSRLDPFSVDLSDEKVVSARNLYRHTLFYNRNAPGFGLDVTRSGQSSKSLLSGGFEIREKQDWLAAYRIGFGSVVTLRGRGGLGETVNHSDFLESRNFSLGRRTIESEVVWQPLNTFRLITGYGRRDKQRLAEGDENTQINEYKLEATWVRSGQGNLNASFTWLEIQFDGEINSYLGYELLEALQPGTNQKWNINWQQSLGKGLQLSLQYFGRKSAESAAVHTGSVQVTAYF</sequence>
<proteinExistence type="predicted"/>
<evidence type="ECO:0000313" key="2">
    <source>
        <dbReference type="EMBL" id="MFH6982397.1"/>
    </source>
</evidence>
<dbReference type="EMBL" id="JBIPKE010000011">
    <property type="protein sequence ID" value="MFH6982397.1"/>
    <property type="molecule type" value="Genomic_DNA"/>
</dbReference>
<protein>
    <submittedName>
        <fullName evidence="2">Uncharacterized protein</fullName>
    </submittedName>
</protein>
<reference evidence="2 3" key="1">
    <citation type="journal article" date="2013" name="Int. J. Syst. Evol. Microbiol.">
        <title>Marinoscillum luteum sp. nov., isolated from marine sediment.</title>
        <authorList>
            <person name="Cha I.T."/>
            <person name="Park S.J."/>
            <person name="Kim S.J."/>
            <person name="Kim J.G."/>
            <person name="Jung M.Y."/>
            <person name="Shin K.S."/>
            <person name="Kwon K.K."/>
            <person name="Yang S.H."/>
            <person name="Seo Y.S."/>
            <person name="Rhee S.K."/>
        </authorList>
    </citation>
    <scope>NUCLEOTIDE SEQUENCE [LARGE SCALE GENOMIC DNA]</scope>
    <source>
        <strain evidence="2 3">KCTC 23939</strain>
    </source>
</reference>
<evidence type="ECO:0000256" key="1">
    <source>
        <dbReference type="SAM" id="Phobius"/>
    </source>
</evidence>
<evidence type="ECO:0000313" key="3">
    <source>
        <dbReference type="Proteomes" id="UP001610063"/>
    </source>
</evidence>
<comment type="caution">
    <text evidence="2">The sequence shown here is derived from an EMBL/GenBank/DDBJ whole genome shotgun (WGS) entry which is preliminary data.</text>
</comment>
<name>A0ABW7N487_9BACT</name>